<keyword evidence="1" id="KW-1133">Transmembrane helix</keyword>
<feature type="transmembrane region" description="Helical" evidence="1">
    <location>
        <begin position="42"/>
        <end position="60"/>
    </location>
</feature>
<comment type="caution">
    <text evidence="2">The sequence shown here is derived from an EMBL/GenBank/DDBJ whole genome shotgun (WGS) entry which is preliminary data.</text>
</comment>
<dbReference type="EMBL" id="LCRX01000010">
    <property type="protein sequence ID" value="KKW42111.1"/>
    <property type="molecule type" value="Genomic_DNA"/>
</dbReference>
<proteinExistence type="predicted"/>
<name>A0A0G1YFX5_9BACT</name>
<protein>
    <submittedName>
        <fullName evidence="2">Uncharacterized protein</fullName>
    </submittedName>
</protein>
<feature type="transmembrane region" description="Helical" evidence="1">
    <location>
        <begin position="67"/>
        <end position="89"/>
    </location>
</feature>
<sequence length="197" mass="21478">MGFIFQAVESVLRAFIFAPLYRTAEGDDKSALDENTTKHARALLKCLAVIPGSVVAIYYGGEKASDIVLYVSLAAQIAGLAWFVISFAALPQRHLNAAMGVTEAMFCAFLSGVFAIMIFALLRATFSLLVIMPIYWWLYKSAAMYDSADLLKAGKDEQEMLAARAIQRLEPLFIRWAQHAGVPPTKGGADDGTHPTV</sequence>
<evidence type="ECO:0000313" key="3">
    <source>
        <dbReference type="Proteomes" id="UP000033870"/>
    </source>
</evidence>
<reference evidence="2 3" key="1">
    <citation type="journal article" date="2015" name="Nature">
        <title>rRNA introns, odd ribosomes, and small enigmatic genomes across a large radiation of phyla.</title>
        <authorList>
            <person name="Brown C.T."/>
            <person name="Hug L.A."/>
            <person name="Thomas B.C."/>
            <person name="Sharon I."/>
            <person name="Castelle C.J."/>
            <person name="Singh A."/>
            <person name="Wilkins M.J."/>
            <person name="Williams K.H."/>
            <person name="Banfield J.F."/>
        </authorList>
    </citation>
    <scope>NUCLEOTIDE SEQUENCE [LARGE SCALE GENOMIC DNA]</scope>
</reference>
<gene>
    <name evidence="2" type="ORF">UY92_C0010G0027</name>
</gene>
<dbReference type="AlphaFoldDB" id="A0A0G1YFX5"/>
<feature type="transmembrane region" description="Helical" evidence="1">
    <location>
        <begin position="109"/>
        <end position="138"/>
    </location>
</feature>
<keyword evidence="1" id="KW-0472">Membrane</keyword>
<evidence type="ECO:0000256" key="1">
    <source>
        <dbReference type="SAM" id="Phobius"/>
    </source>
</evidence>
<evidence type="ECO:0000313" key="2">
    <source>
        <dbReference type="EMBL" id="KKW42111.1"/>
    </source>
</evidence>
<dbReference type="Proteomes" id="UP000033870">
    <property type="component" value="Unassembled WGS sequence"/>
</dbReference>
<keyword evidence="1" id="KW-0812">Transmembrane</keyword>
<organism evidence="2 3">
    <name type="scientific">Candidatus Magasanikbacteria bacterium GW2011_GWA2_56_11</name>
    <dbReference type="NCBI Taxonomy" id="1619044"/>
    <lineage>
        <taxon>Bacteria</taxon>
        <taxon>Candidatus Magasanikiibacteriota</taxon>
    </lineage>
</organism>
<accession>A0A0G1YFX5</accession>